<dbReference type="InterPro" id="IPR011990">
    <property type="entry name" value="TPR-like_helical_dom_sf"/>
</dbReference>
<evidence type="ECO:0008006" key="4">
    <source>
        <dbReference type="Google" id="ProtNLM"/>
    </source>
</evidence>
<proteinExistence type="predicted"/>
<accession>A0A3E1NI12</accession>
<keyword evidence="3" id="KW-1185">Reference proteome</keyword>
<evidence type="ECO:0000313" key="2">
    <source>
        <dbReference type="EMBL" id="RFM27576.1"/>
    </source>
</evidence>
<feature type="signal peptide" evidence="1">
    <location>
        <begin position="1"/>
        <end position="24"/>
    </location>
</feature>
<protein>
    <recommendedName>
        <fullName evidence="4">Tetratricopeptide repeat protein</fullName>
    </recommendedName>
</protein>
<evidence type="ECO:0000313" key="3">
    <source>
        <dbReference type="Proteomes" id="UP000261284"/>
    </source>
</evidence>
<evidence type="ECO:0000256" key="1">
    <source>
        <dbReference type="SAM" id="SignalP"/>
    </source>
</evidence>
<dbReference type="AlphaFoldDB" id="A0A3E1NI12"/>
<dbReference type="Proteomes" id="UP000261284">
    <property type="component" value="Unassembled WGS sequence"/>
</dbReference>
<name>A0A3E1NI12_9BACT</name>
<gene>
    <name evidence="2" type="ORF">DXN05_12715</name>
</gene>
<feature type="chain" id="PRO_5017816603" description="Tetratricopeptide repeat protein" evidence="1">
    <location>
        <begin position="25"/>
        <end position="668"/>
    </location>
</feature>
<comment type="caution">
    <text evidence="2">The sequence shown here is derived from an EMBL/GenBank/DDBJ whole genome shotgun (WGS) entry which is preliminary data.</text>
</comment>
<reference evidence="2 3" key="1">
    <citation type="submission" date="2018-08" db="EMBL/GenBank/DDBJ databases">
        <title>Chitinophagaceae sp. K23C18032701, a novel bacterium isolated from forest soil.</title>
        <authorList>
            <person name="Wang C."/>
        </authorList>
    </citation>
    <scope>NUCLEOTIDE SEQUENCE [LARGE SCALE GENOMIC DNA]</scope>
    <source>
        <strain evidence="2 3">K23C18032701</strain>
    </source>
</reference>
<dbReference type="SUPFAM" id="SSF48452">
    <property type="entry name" value="TPR-like"/>
    <property type="match status" value="1"/>
</dbReference>
<sequence length="668" mass="77704">MIKHMPQRYLVYCCFTLLALFNGAAHLQAQGNAAARYEVDAKRIGVNPTDKDALPRSREFIRLDSTYYVGWLYEGIYKFDRSADYLGYKNAIVPLKKAMTLLEKDYHNTFSNLYSDIQFFAQNINRYQDMFMLTNALKECYDNLEMPDSVMTLLNNIDKYHFRKDYFGIYYHRAWTYHRNRFFTSNKFSFLKNSVEENEKMAFRWCYNGLAFVEQNKPQNDAWFGPGQGDADKLAIYHYLALLHCYNKNYDSSEYYYHQLALRGSISWSNYGGMQSEIGNFANAIEFFKRDQDKSYERMLREPYYYLPELYVYAGRPKESIKMTKDIIAANGSTPGFGWYNIAMARGYLYDGQLDSSAYCLDKAANFKEIHIGTTLTQSQYDFTINLLRVQLLDKRISVIKFLHKNWWYNPKCLYDIANYKLQKVMAEYVVVNELAYNPERTRIVYDLFCAEATSSFDESWYLMKDFSPNYFLKLYDNYLQNDKRPNIQRYFSLFSARFKWEAGKQREARADFENLASNTLLDTANEKLFIGRLYESLALANTGSANATAYRNYSNSLFDVYPQLVPFSGVRMQLHLTTTGLEDASTGSVISDLKDCNIDWNGQGTAPVVQVSFKKKGDKYEAVINVRSSIGKPLVTNERIIFKKTDGVAEEIALRIFGKSGALEFEG</sequence>
<dbReference type="EMBL" id="QTJU01000004">
    <property type="protein sequence ID" value="RFM27576.1"/>
    <property type="molecule type" value="Genomic_DNA"/>
</dbReference>
<organism evidence="2 3">
    <name type="scientific">Deminuibacter soli</name>
    <dbReference type="NCBI Taxonomy" id="2291815"/>
    <lineage>
        <taxon>Bacteria</taxon>
        <taxon>Pseudomonadati</taxon>
        <taxon>Bacteroidota</taxon>
        <taxon>Chitinophagia</taxon>
        <taxon>Chitinophagales</taxon>
        <taxon>Chitinophagaceae</taxon>
        <taxon>Deminuibacter</taxon>
    </lineage>
</organism>
<dbReference type="Gene3D" id="1.25.40.10">
    <property type="entry name" value="Tetratricopeptide repeat domain"/>
    <property type="match status" value="1"/>
</dbReference>
<keyword evidence="1" id="KW-0732">Signal</keyword>